<dbReference type="Gene3D" id="3.30.420.10">
    <property type="entry name" value="Ribonuclease H-like superfamily/Ribonuclease H"/>
    <property type="match status" value="1"/>
</dbReference>
<name>A0A565CBF0_9BRAS</name>
<dbReference type="PANTHER" id="PTHR12801">
    <property type="entry name" value="RNA EXONUCLEASE REXO1 / RECO3 FAMILY MEMBER-RELATED"/>
    <property type="match status" value="1"/>
</dbReference>
<dbReference type="SUPFAM" id="SSF53098">
    <property type="entry name" value="Ribonuclease H-like"/>
    <property type="match status" value="1"/>
</dbReference>
<dbReference type="EMBL" id="CABITT030000007">
    <property type="protein sequence ID" value="VVB10871.1"/>
    <property type="molecule type" value="Genomic_DNA"/>
</dbReference>
<evidence type="ECO:0000313" key="11">
    <source>
        <dbReference type="Proteomes" id="UP000489600"/>
    </source>
</evidence>
<dbReference type="InterPro" id="IPR012337">
    <property type="entry name" value="RNaseH-like_sf"/>
</dbReference>
<protein>
    <recommendedName>
        <fullName evidence="9">Exonuclease domain-containing protein</fullName>
    </recommendedName>
</protein>
<evidence type="ECO:0000256" key="2">
    <source>
        <dbReference type="ARBA" id="ARBA00006357"/>
    </source>
</evidence>
<dbReference type="InterPro" id="IPR036397">
    <property type="entry name" value="RNaseH_sf"/>
</dbReference>
<keyword evidence="4" id="KW-0378">Hydrolase</keyword>
<keyword evidence="6" id="KW-0539">Nucleus</keyword>
<dbReference type="Pfam" id="PF00929">
    <property type="entry name" value="RNase_T"/>
    <property type="match status" value="1"/>
</dbReference>
<feature type="region of interest" description="Disordered" evidence="8">
    <location>
        <begin position="421"/>
        <end position="471"/>
    </location>
</feature>
<comment type="function">
    <text evidence="7">3'-5' exonuclease degrading single-stranded small RNAs.</text>
</comment>
<dbReference type="PANTHER" id="PTHR12801:SF115">
    <property type="entry name" value="FI18136P1-RELATED"/>
    <property type="match status" value="1"/>
</dbReference>
<sequence>MEQILATSEKKVLVNLVKLVQQRRLEGENGGWKEFLNVYDKQAGSSLSDPSRRSKDVLVAFLTTLNKKEDLQLLARVLRPNPYLAEESPDETAEQRLVRMTVAHEKYPLEYLFPSDAEDWLVTRIGKNKSKAKKSSKIEMVAIDCEMVECEDGSEAVVRVAAVDRDLKVLLDEFVKPDQPVVNYRTDITGLTAEDLENANTLSLVDIQEKLQMFLSEDTILVGQSLNNDLKVLKVDHARIIDTSLVFKFLYPGTRKPRKLVRPSLNYLCKSILGYAVQKDGVPHNCVHDAAAAMKLVLAIIEKEVETSIPVTKEMLEVEKSKLYLHKIPHNVPSEELIEAISTDFTPKIKPLKRQGSCYYNAIVVFSSPAEANQAFENIAGDMGKDSGGLSQKQVFLKPCSDSGPRLYFHVRKMIEDDSVEEISTTKRSLPEEKKMSCKKQKREDDSEETREANVSEEKTEKKRGKLREGDLIKEIEELKQELEAKDQIIDYLKKQIKKKKNKQSR</sequence>
<dbReference type="CDD" id="cd06145">
    <property type="entry name" value="REX1_like"/>
    <property type="match status" value="1"/>
</dbReference>
<evidence type="ECO:0000256" key="5">
    <source>
        <dbReference type="ARBA" id="ARBA00022839"/>
    </source>
</evidence>
<comment type="subcellular location">
    <subcellularLocation>
        <location evidence="1">Nucleus</location>
    </subcellularLocation>
</comment>
<dbReference type="AlphaFoldDB" id="A0A565CBF0"/>
<dbReference type="InterPro" id="IPR013520">
    <property type="entry name" value="Ribonucl_H"/>
</dbReference>
<gene>
    <name evidence="10" type="ORF">ANE_LOCUS21315</name>
</gene>
<evidence type="ECO:0000256" key="8">
    <source>
        <dbReference type="SAM" id="MobiDB-lite"/>
    </source>
</evidence>
<dbReference type="InterPro" id="IPR034922">
    <property type="entry name" value="REX1-like_exo"/>
</dbReference>
<evidence type="ECO:0000313" key="10">
    <source>
        <dbReference type="EMBL" id="VVB10871.1"/>
    </source>
</evidence>
<feature type="compositionally biased region" description="Basic and acidic residues" evidence="8">
    <location>
        <begin position="429"/>
        <end position="471"/>
    </location>
</feature>
<reference evidence="10" key="1">
    <citation type="submission" date="2019-07" db="EMBL/GenBank/DDBJ databases">
        <authorList>
            <person name="Dittberner H."/>
        </authorList>
    </citation>
    <scope>NUCLEOTIDE SEQUENCE [LARGE SCALE GENOMIC DNA]</scope>
</reference>
<evidence type="ECO:0000256" key="1">
    <source>
        <dbReference type="ARBA" id="ARBA00004123"/>
    </source>
</evidence>
<dbReference type="GO" id="GO:0005634">
    <property type="term" value="C:nucleus"/>
    <property type="evidence" value="ECO:0007669"/>
    <property type="project" value="UniProtKB-SubCell"/>
</dbReference>
<dbReference type="Proteomes" id="UP000489600">
    <property type="component" value="Unassembled WGS sequence"/>
</dbReference>
<organism evidence="10 11">
    <name type="scientific">Arabis nemorensis</name>
    <dbReference type="NCBI Taxonomy" id="586526"/>
    <lineage>
        <taxon>Eukaryota</taxon>
        <taxon>Viridiplantae</taxon>
        <taxon>Streptophyta</taxon>
        <taxon>Embryophyta</taxon>
        <taxon>Tracheophyta</taxon>
        <taxon>Spermatophyta</taxon>
        <taxon>Magnoliopsida</taxon>
        <taxon>eudicotyledons</taxon>
        <taxon>Gunneridae</taxon>
        <taxon>Pentapetalae</taxon>
        <taxon>rosids</taxon>
        <taxon>malvids</taxon>
        <taxon>Brassicales</taxon>
        <taxon>Brassicaceae</taxon>
        <taxon>Arabideae</taxon>
        <taxon>Arabis</taxon>
    </lineage>
</organism>
<dbReference type="GO" id="GO:0003676">
    <property type="term" value="F:nucleic acid binding"/>
    <property type="evidence" value="ECO:0007669"/>
    <property type="project" value="InterPro"/>
</dbReference>
<evidence type="ECO:0000259" key="9">
    <source>
        <dbReference type="SMART" id="SM00479"/>
    </source>
</evidence>
<dbReference type="SMART" id="SM00479">
    <property type="entry name" value="EXOIII"/>
    <property type="match status" value="1"/>
</dbReference>
<dbReference type="GO" id="GO:0004527">
    <property type="term" value="F:exonuclease activity"/>
    <property type="evidence" value="ECO:0007669"/>
    <property type="project" value="UniProtKB-KW"/>
</dbReference>
<evidence type="ECO:0000256" key="6">
    <source>
        <dbReference type="ARBA" id="ARBA00023242"/>
    </source>
</evidence>
<comment type="similarity">
    <text evidence="2">Belongs to the REXO1/REXO3 family.</text>
</comment>
<keyword evidence="5" id="KW-0269">Exonuclease</keyword>
<evidence type="ECO:0000256" key="4">
    <source>
        <dbReference type="ARBA" id="ARBA00022801"/>
    </source>
</evidence>
<keyword evidence="3" id="KW-0540">Nuclease</keyword>
<comment type="caution">
    <text evidence="10">The sequence shown here is derived from an EMBL/GenBank/DDBJ whole genome shotgun (WGS) entry which is preliminary data.</text>
</comment>
<dbReference type="FunFam" id="3.30.420.10:FF:000080">
    <property type="entry name" value="Small RNA degrading nuclease 3"/>
    <property type="match status" value="1"/>
</dbReference>
<dbReference type="OrthoDB" id="16516at2759"/>
<feature type="domain" description="Exonuclease" evidence="9">
    <location>
        <begin position="139"/>
        <end position="306"/>
    </location>
</feature>
<accession>A0A565CBF0</accession>
<keyword evidence="11" id="KW-1185">Reference proteome</keyword>
<evidence type="ECO:0000256" key="3">
    <source>
        <dbReference type="ARBA" id="ARBA00022722"/>
    </source>
</evidence>
<dbReference type="InterPro" id="IPR047021">
    <property type="entry name" value="REXO1/3/4-like"/>
</dbReference>
<evidence type="ECO:0000256" key="7">
    <source>
        <dbReference type="ARBA" id="ARBA00053817"/>
    </source>
</evidence>
<proteinExistence type="inferred from homology"/>